<name>A0A2T2NMF9_CORCC</name>
<accession>A0A2T2NMF9</accession>
<sequence length="224" mass="25153">MRFLCLHGIGTNSHIFKMQTAALRYALDENDTEYIWAQGTVEWPMAPDLSGISSSKENHYAYFDPNDPASYLSAFAMLENFIELEGPFDGVIGFSQGAGLAIMYMAKRKIENPQASPPWRCAILFSPTAIGDPFQWLGTGEMHRLQRLPGDSVIDIPTTMIWGSRDEYAVDLLSLKVLFQARSFWHHIFNGGHELPSQQIEGSIVNTVKLIRRVTNLAERKLGS</sequence>
<protein>
    <recommendedName>
        <fullName evidence="2">Serine hydrolase domain-containing protein</fullName>
    </recommendedName>
</protein>
<dbReference type="OrthoDB" id="2094269at2759"/>
<evidence type="ECO:0000259" key="2">
    <source>
        <dbReference type="Pfam" id="PF03959"/>
    </source>
</evidence>
<dbReference type="GO" id="GO:0016787">
    <property type="term" value="F:hydrolase activity"/>
    <property type="evidence" value="ECO:0007669"/>
    <property type="project" value="UniProtKB-KW"/>
</dbReference>
<dbReference type="PANTHER" id="PTHR48070:SF6">
    <property type="entry name" value="ESTERASE OVCA2"/>
    <property type="match status" value="1"/>
</dbReference>
<dbReference type="PANTHER" id="PTHR48070">
    <property type="entry name" value="ESTERASE OVCA2"/>
    <property type="match status" value="1"/>
</dbReference>
<organism evidence="3 4">
    <name type="scientific">Corynespora cassiicola Philippines</name>
    <dbReference type="NCBI Taxonomy" id="1448308"/>
    <lineage>
        <taxon>Eukaryota</taxon>
        <taxon>Fungi</taxon>
        <taxon>Dikarya</taxon>
        <taxon>Ascomycota</taxon>
        <taxon>Pezizomycotina</taxon>
        <taxon>Dothideomycetes</taxon>
        <taxon>Pleosporomycetidae</taxon>
        <taxon>Pleosporales</taxon>
        <taxon>Corynesporascaceae</taxon>
        <taxon>Corynespora</taxon>
    </lineage>
</organism>
<dbReference type="InterPro" id="IPR050593">
    <property type="entry name" value="LovG"/>
</dbReference>
<dbReference type="Pfam" id="PF03959">
    <property type="entry name" value="FSH1"/>
    <property type="match status" value="1"/>
</dbReference>
<feature type="domain" description="Serine hydrolase" evidence="2">
    <location>
        <begin position="2"/>
        <end position="199"/>
    </location>
</feature>
<dbReference type="GO" id="GO:0005634">
    <property type="term" value="C:nucleus"/>
    <property type="evidence" value="ECO:0007669"/>
    <property type="project" value="TreeGrafter"/>
</dbReference>
<reference evidence="3 4" key="1">
    <citation type="journal article" date="2018" name="Front. Microbiol.">
        <title>Genome-Wide Analysis of Corynespora cassiicola Leaf Fall Disease Putative Effectors.</title>
        <authorList>
            <person name="Lopez D."/>
            <person name="Ribeiro S."/>
            <person name="Label P."/>
            <person name="Fumanal B."/>
            <person name="Venisse J.S."/>
            <person name="Kohler A."/>
            <person name="de Oliveira R.R."/>
            <person name="Labutti K."/>
            <person name="Lipzen A."/>
            <person name="Lail K."/>
            <person name="Bauer D."/>
            <person name="Ohm R.A."/>
            <person name="Barry K.W."/>
            <person name="Spatafora J."/>
            <person name="Grigoriev I.V."/>
            <person name="Martin F.M."/>
            <person name="Pujade-Renaud V."/>
        </authorList>
    </citation>
    <scope>NUCLEOTIDE SEQUENCE [LARGE SCALE GENOMIC DNA]</scope>
    <source>
        <strain evidence="3 4">Philippines</strain>
    </source>
</reference>
<evidence type="ECO:0000313" key="3">
    <source>
        <dbReference type="EMBL" id="PSN66570.1"/>
    </source>
</evidence>
<evidence type="ECO:0000313" key="4">
    <source>
        <dbReference type="Proteomes" id="UP000240883"/>
    </source>
</evidence>
<proteinExistence type="predicted"/>
<dbReference type="GO" id="GO:0005737">
    <property type="term" value="C:cytoplasm"/>
    <property type="evidence" value="ECO:0007669"/>
    <property type="project" value="TreeGrafter"/>
</dbReference>
<dbReference type="GO" id="GO:0019748">
    <property type="term" value="P:secondary metabolic process"/>
    <property type="evidence" value="ECO:0007669"/>
    <property type="project" value="TreeGrafter"/>
</dbReference>
<dbReference type="EMBL" id="KZ678135">
    <property type="protein sequence ID" value="PSN66570.1"/>
    <property type="molecule type" value="Genomic_DNA"/>
</dbReference>
<keyword evidence="4" id="KW-1185">Reference proteome</keyword>
<dbReference type="SUPFAM" id="SSF53474">
    <property type="entry name" value="alpha/beta-Hydrolases"/>
    <property type="match status" value="1"/>
</dbReference>
<dbReference type="InterPro" id="IPR029058">
    <property type="entry name" value="AB_hydrolase_fold"/>
</dbReference>
<dbReference type="Gene3D" id="3.40.50.1820">
    <property type="entry name" value="alpha/beta hydrolase"/>
    <property type="match status" value="1"/>
</dbReference>
<evidence type="ECO:0000256" key="1">
    <source>
        <dbReference type="ARBA" id="ARBA00022801"/>
    </source>
</evidence>
<gene>
    <name evidence="3" type="ORF">BS50DRAFT_552127</name>
</gene>
<dbReference type="InterPro" id="IPR005645">
    <property type="entry name" value="FSH-like_dom"/>
</dbReference>
<dbReference type="AlphaFoldDB" id="A0A2T2NMF9"/>
<dbReference type="Proteomes" id="UP000240883">
    <property type="component" value="Unassembled WGS sequence"/>
</dbReference>
<keyword evidence="1" id="KW-0378">Hydrolase</keyword>